<dbReference type="AlphaFoldDB" id="A0A8H5M3L1"/>
<protein>
    <submittedName>
        <fullName evidence="3">Uncharacterized protein</fullName>
    </submittedName>
</protein>
<feature type="region of interest" description="Disordered" evidence="1">
    <location>
        <begin position="1"/>
        <end position="40"/>
    </location>
</feature>
<sequence length="578" mass="60413">MGAHHNQQNHRRAAAAKQRRLAAQDDDEEASVKSLIARFSPTVIYTETMTDLTTEPVISSTDTPTTAPAPPPTTSAPAAPTTAANTPPPNTETTPTQTPDQPTTTESPPDNDVQTTTSPDVVTTPPVVTRPTSTLSQPRSILTTQSTLSIASSAASSTPSEPAGSGTNVGGVIGGIAAALLGLVAVVFVVRLIMNRKRKREEDNSTGFNASDFRRSAVLMNDPPTHDETVERGFNPRPPTMIERRLASPAPTFGTQYGAPAPFGGNEYGGNEYGNMDQYGQYQTFAPGQLMNNMSPISATSAHPTYPNAAYGQSPFSPIGSPVSEMAPGYEGGQPGVLTRQPSANGANGYPQDDAAQYATYPNQANLPVQNEYVDLDRSSVTPYQAAQYAEISKQLNTEVPAGLDTPAVNNMIHTSNEAPPVPTNDINSPFADPIPAALLPAAAAQVPRHSTDSVSHELNDFPIPPSPAHNSSPRIDSTPPMLPEIHVESRVASYDFPNAVRSHQFPATPSPLASSFGIATPSAAATSFPAAEPAPAAAPAAVPAAAPAAAPARAPAATDEKKRPDTIYDDDDAYGGF</sequence>
<feature type="transmembrane region" description="Helical" evidence="2">
    <location>
        <begin position="169"/>
        <end position="190"/>
    </location>
</feature>
<dbReference type="EMBL" id="JAACJP010000016">
    <property type="protein sequence ID" value="KAF5379522.1"/>
    <property type="molecule type" value="Genomic_DNA"/>
</dbReference>
<feature type="compositionally biased region" description="Low complexity" evidence="1">
    <location>
        <begin position="75"/>
        <end position="108"/>
    </location>
</feature>
<dbReference type="OrthoDB" id="3263296at2759"/>
<feature type="region of interest" description="Disordered" evidence="1">
    <location>
        <begin position="454"/>
        <end position="480"/>
    </location>
</feature>
<feature type="compositionally biased region" description="Low complexity" evidence="1">
    <location>
        <begin position="527"/>
        <end position="558"/>
    </location>
</feature>
<organism evidence="3 4">
    <name type="scientific">Tricholomella constricta</name>
    <dbReference type="NCBI Taxonomy" id="117010"/>
    <lineage>
        <taxon>Eukaryota</taxon>
        <taxon>Fungi</taxon>
        <taxon>Dikarya</taxon>
        <taxon>Basidiomycota</taxon>
        <taxon>Agaricomycotina</taxon>
        <taxon>Agaricomycetes</taxon>
        <taxon>Agaricomycetidae</taxon>
        <taxon>Agaricales</taxon>
        <taxon>Tricholomatineae</taxon>
        <taxon>Lyophyllaceae</taxon>
        <taxon>Tricholomella</taxon>
    </lineage>
</organism>
<reference evidence="3 4" key="1">
    <citation type="journal article" date="2020" name="ISME J.">
        <title>Uncovering the hidden diversity of litter-decomposition mechanisms in mushroom-forming fungi.</title>
        <authorList>
            <person name="Floudas D."/>
            <person name="Bentzer J."/>
            <person name="Ahren D."/>
            <person name="Johansson T."/>
            <person name="Persson P."/>
            <person name="Tunlid A."/>
        </authorList>
    </citation>
    <scope>NUCLEOTIDE SEQUENCE [LARGE SCALE GENOMIC DNA]</scope>
    <source>
        <strain evidence="3 4">CBS 661.87</strain>
    </source>
</reference>
<feature type="region of interest" description="Disordered" evidence="1">
    <location>
        <begin position="54"/>
        <end position="141"/>
    </location>
</feature>
<proteinExistence type="predicted"/>
<feature type="compositionally biased region" description="Basic residues" evidence="1">
    <location>
        <begin position="7"/>
        <end position="20"/>
    </location>
</feature>
<gene>
    <name evidence="3" type="ORF">D9615_006500</name>
</gene>
<keyword evidence="2" id="KW-1133">Transmembrane helix</keyword>
<dbReference type="Proteomes" id="UP000565441">
    <property type="component" value="Unassembled WGS sequence"/>
</dbReference>
<evidence type="ECO:0000313" key="4">
    <source>
        <dbReference type="Proteomes" id="UP000565441"/>
    </source>
</evidence>
<evidence type="ECO:0000313" key="3">
    <source>
        <dbReference type="EMBL" id="KAF5379522.1"/>
    </source>
</evidence>
<comment type="caution">
    <text evidence="3">The sequence shown here is derived from an EMBL/GenBank/DDBJ whole genome shotgun (WGS) entry which is preliminary data.</text>
</comment>
<feature type="region of interest" description="Disordered" evidence="1">
    <location>
        <begin position="527"/>
        <end position="578"/>
    </location>
</feature>
<name>A0A8H5M3L1_9AGAR</name>
<evidence type="ECO:0000256" key="1">
    <source>
        <dbReference type="SAM" id="MobiDB-lite"/>
    </source>
</evidence>
<evidence type="ECO:0000256" key="2">
    <source>
        <dbReference type="SAM" id="Phobius"/>
    </source>
</evidence>
<keyword evidence="4" id="KW-1185">Reference proteome</keyword>
<accession>A0A8H5M3L1</accession>
<keyword evidence="2" id="KW-0812">Transmembrane</keyword>
<keyword evidence="2" id="KW-0472">Membrane</keyword>
<feature type="compositionally biased region" description="Acidic residues" evidence="1">
    <location>
        <begin position="568"/>
        <end position="578"/>
    </location>
</feature>
<feature type="compositionally biased region" description="Low complexity" evidence="1">
    <location>
        <begin position="115"/>
        <end position="141"/>
    </location>
</feature>